<dbReference type="PANTHER" id="PTHR21726:SF61">
    <property type="entry name" value="DNAA INITIATOR-ASSOCIATING PROTEIN"/>
    <property type="match status" value="1"/>
</dbReference>
<feature type="region of interest" description="Disordered" evidence="1">
    <location>
        <begin position="233"/>
        <end position="252"/>
    </location>
</feature>
<feature type="domain" description="DUF4378" evidence="2">
    <location>
        <begin position="825"/>
        <end position="985"/>
    </location>
</feature>
<dbReference type="AlphaFoldDB" id="A0A1D1YH50"/>
<feature type="compositionally biased region" description="Low complexity" evidence="1">
    <location>
        <begin position="331"/>
        <end position="344"/>
    </location>
</feature>
<proteinExistence type="predicted"/>
<evidence type="ECO:0000256" key="1">
    <source>
        <dbReference type="SAM" id="MobiDB-lite"/>
    </source>
</evidence>
<dbReference type="Pfam" id="PF14383">
    <property type="entry name" value="VARLMGL"/>
    <property type="match status" value="1"/>
</dbReference>
<evidence type="ECO:0000259" key="2">
    <source>
        <dbReference type="Pfam" id="PF14309"/>
    </source>
</evidence>
<dbReference type="PANTHER" id="PTHR21726">
    <property type="entry name" value="PHOSPHATIDYLINOSITOL N-ACETYLGLUCOSAMINYLTRANSFERASE SUBUNIT P DOWN SYNDROME CRITICAL REGION PROTEIN 5 -RELATED"/>
    <property type="match status" value="1"/>
</dbReference>
<feature type="region of interest" description="Disordered" evidence="1">
    <location>
        <begin position="328"/>
        <end position="373"/>
    </location>
</feature>
<accession>A0A1D1YH50</accession>
<feature type="compositionally biased region" description="Polar residues" evidence="1">
    <location>
        <begin position="594"/>
        <end position="604"/>
    </location>
</feature>
<evidence type="ECO:0000259" key="3">
    <source>
        <dbReference type="Pfam" id="PF14383"/>
    </source>
</evidence>
<feature type="region of interest" description="Disordered" evidence="1">
    <location>
        <begin position="587"/>
        <end position="606"/>
    </location>
</feature>
<dbReference type="EMBL" id="GDJX01013970">
    <property type="protein sequence ID" value="JAT53966.1"/>
    <property type="molecule type" value="Transcribed_RNA"/>
</dbReference>
<keyword evidence="4" id="KW-0675">Receptor</keyword>
<gene>
    <name evidence="4" type="primary">KDR_0</name>
    <name evidence="4" type="ORF">g.56980</name>
</gene>
<feature type="region of interest" description="Disordered" evidence="1">
    <location>
        <begin position="534"/>
        <end position="563"/>
    </location>
</feature>
<evidence type="ECO:0000313" key="4">
    <source>
        <dbReference type="EMBL" id="JAT53966.1"/>
    </source>
</evidence>
<dbReference type="Pfam" id="PF14309">
    <property type="entry name" value="DUF4378"/>
    <property type="match status" value="1"/>
</dbReference>
<dbReference type="InterPro" id="IPR032795">
    <property type="entry name" value="DUF3741-assoc"/>
</dbReference>
<reference evidence="4" key="1">
    <citation type="submission" date="2015-07" db="EMBL/GenBank/DDBJ databases">
        <title>Transcriptome Assembly of Anthurium amnicola.</title>
        <authorList>
            <person name="Suzuki J."/>
        </authorList>
    </citation>
    <scope>NUCLEOTIDE SEQUENCE</scope>
</reference>
<organism evidence="4">
    <name type="scientific">Anthurium amnicola</name>
    <dbReference type="NCBI Taxonomy" id="1678845"/>
    <lineage>
        <taxon>Eukaryota</taxon>
        <taxon>Viridiplantae</taxon>
        <taxon>Streptophyta</taxon>
        <taxon>Embryophyta</taxon>
        <taxon>Tracheophyta</taxon>
        <taxon>Spermatophyta</taxon>
        <taxon>Magnoliopsida</taxon>
        <taxon>Liliopsida</taxon>
        <taxon>Araceae</taxon>
        <taxon>Pothoideae</taxon>
        <taxon>Potheae</taxon>
        <taxon>Anthurium</taxon>
    </lineage>
</organism>
<sequence>MEAGPPRVEGMAASAAAGSSNNMAIVVDKRPPHRPGGCIGIFFQLFDWNRRIAKKRFFSRKLLPQDRAAKRISKKLSSEERMPAAKPLAIAAENQGGFPNTKRVEAKKAMGSSVHSSKREKGMSAPGLVARLMGLESMPATARYDKPRKSVGDVSSPSSNGFCIDPSRTSCSPYHKPEELGSEMGGGGHDKLDLRPQKLQKLGFFERRPSAAARVRSEALLFNRSMLGRSRKQHYKLASPVKSPRLAGRRSSARLMEAATRILEPRNRTRCALTYMAPLQANVEGIDAPPLQRPSISTPFVSPCHNCGSLVEVPDLRLNANESQLMDFGPSSTSSEFSSNSSHSGFDEALSNPPVMLKDKKKSPSLAVQAKTNVQRRSHYLAERISQIQNELEEQSEPQMDVAGSTSFLKQNKLRRGEMPLIRERVFPATKLGARVQGTREPRSFIESRDFIDSNRNLNSCTRAKTDKAMGNRRLEMEKDAWERKSLVCNRRSSGNNNKSENVAAVNPTFLNKKSYASDMPNGKGPRLISARTVHGNSAKSENRKLGDGKCGSGSKNGVLLSPRVDAPVKNNSMSYGLVTEKRRNEFEHGHGGISQSGTLTNGSDMGKLSSERVLDERIDALSAILEQKIRELTFLNQDELEAGDGIRSARPTAAVLEELISALSAARPLPLKRQDDSPLDLKTQDESCYERRDPYGNTYTHGPKFNTTQNFQEEGKSGVLTEVVHASDYEQHSPMSILEASFSNESCLSESFNSSSGHRPHAGFTDSSSDKLLSRDLDTDLSDSATSSNIRRVERWKARHVLDNSSIMHNINSPQIDSSKGRNNYFSEVISNAELLFGETSLDTPDGTLYSPIDPILLDTLDNLVDVLREGHTCNLNQSETKGRFQFRRFLFDCIMEHLDMKYSHFCKMGYKEWAKLPLLTGDGLTRDICEEIESCRGQAGMDLDDIVQKEVKLMGRNWMDFQIEAFEAGAEIENNLLQLLVGETVIELLGC</sequence>
<name>A0A1D1YH50_9ARAE</name>
<feature type="domain" description="DUF3741" evidence="3">
    <location>
        <begin position="118"/>
        <end position="142"/>
    </location>
</feature>
<protein>
    <submittedName>
        <fullName evidence="4">Vascular endothelial growth factor receptor 2</fullName>
    </submittedName>
</protein>
<dbReference type="InterPro" id="IPR025486">
    <property type="entry name" value="DUF4378"/>
</dbReference>
<feature type="region of interest" description="Disordered" evidence="1">
    <location>
        <begin position="750"/>
        <end position="771"/>
    </location>
</feature>